<keyword evidence="2" id="KW-1185">Reference proteome</keyword>
<name>A0ABD2NGA3_9CUCU</name>
<dbReference type="EMBL" id="JABFTP020000103">
    <property type="protein sequence ID" value="KAL3277430.1"/>
    <property type="molecule type" value="Genomic_DNA"/>
</dbReference>
<dbReference type="AlphaFoldDB" id="A0ABD2NGA3"/>
<protein>
    <submittedName>
        <fullName evidence="1">Uncharacterized protein</fullName>
    </submittedName>
</protein>
<comment type="caution">
    <text evidence="1">The sequence shown here is derived from an EMBL/GenBank/DDBJ whole genome shotgun (WGS) entry which is preliminary data.</text>
</comment>
<reference evidence="1 2" key="1">
    <citation type="journal article" date="2021" name="BMC Biol.">
        <title>Horizontally acquired antibacterial genes associated with adaptive radiation of ladybird beetles.</title>
        <authorList>
            <person name="Li H.S."/>
            <person name="Tang X.F."/>
            <person name="Huang Y.H."/>
            <person name="Xu Z.Y."/>
            <person name="Chen M.L."/>
            <person name="Du X.Y."/>
            <person name="Qiu B.Y."/>
            <person name="Chen P.T."/>
            <person name="Zhang W."/>
            <person name="Slipinski A."/>
            <person name="Escalona H.E."/>
            <person name="Waterhouse R.M."/>
            <person name="Zwick A."/>
            <person name="Pang H."/>
        </authorList>
    </citation>
    <scope>NUCLEOTIDE SEQUENCE [LARGE SCALE GENOMIC DNA]</scope>
    <source>
        <strain evidence="1">SYSU2018</strain>
    </source>
</reference>
<evidence type="ECO:0000313" key="2">
    <source>
        <dbReference type="Proteomes" id="UP001516400"/>
    </source>
</evidence>
<gene>
    <name evidence="1" type="ORF">HHI36_012778</name>
</gene>
<evidence type="ECO:0000313" key="1">
    <source>
        <dbReference type="EMBL" id="KAL3277430.1"/>
    </source>
</evidence>
<accession>A0ABD2NGA3</accession>
<proteinExistence type="predicted"/>
<organism evidence="1 2">
    <name type="scientific">Cryptolaemus montrouzieri</name>
    <dbReference type="NCBI Taxonomy" id="559131"/>
    <lineage>
        <taxon>Eukaryota</taxon>
        <taxon>Metazoa</taxon>
        <taxon>Ecdysozoa</taxon>
        <taxon>Arthropoda</taxon>
        <taxon>Hexapoda</taxon>
        <taxon>Insecta</taxon>
        <taxon>Pterygota</taxon>
        <taxon>Neoptera</taxon>
        <taxon>Endopterygota</taxon>
        <taxon>Coleoptera</taxon>
        <taxon>Polyphaga</taxon>
        <taxon>Cucujiformia</taxon>
        <taxon>Coccinelloidea</taxon>
        <taxon>Coccinellidae</taxon>
        <taxon>Scymninae</taxon>
        <taxon>Scymnini</taxon>
        <taxon>Cryptolaemus</taxon>
    </lineage>
</organism>
<dbReference type="Proteomes" id="UP001516400">
    <property type="component" value="Unassembled WGS sequence"/>
</dbReference>
<sequence>MKCAEIDKAIGGARSTEAWRVVKQLKTENNDRINKGITVDSWRAQYESLLVEDRVEFAEQIKDNDERDEGLYILVEKCLKSMKNGRSLALETLRQSLLTMEVQFFSKE</sequence>